<gene>
    <name evidence="1" type="ORF">H9872_10360</name>
</gene>
<accession>A0A9E2KEN9</accession>
<reference evidence="1" key="2">
    <citation type="submission" date="2021-04" db="EMBL/GenBank/DDBJ databases">
        <authorList>
            <person name="Gilroy R."/>
        </authorList>
    </citation>
    <scope>NUCLEOTIDE SEQUENCE</scope>
    <source>
        <strain evidence="1">B5-657</strain>
    </source>
</reference>
<dbReference type="InterPro" id="IPR006121">
    <property type="entry name" value="HMA_dom"/>
</dbReference>
<organism evidence="1 2">
    <name type="scientific">Candidatus Cellulosilyticum pullistercoris</name>
    <dbReference type="NCBI Taxonomy" id="2838521"/>
    <lineage>
        <taxon>Bacteria</taxon>
        <taxon>Bacillati</taxon>
        <taxon>Bacillota</taxon>
        <taxon>Clostridia</taxon>
        <taxon>Lachnospirales</taxon>
        <taxon>Cellulosilyticaceae</taxon>
        <taxon>Cellulosilyticum</taxon>
    </lineage>
</organism>
<protein>
    <submittedName>
        <fullName evidence="1">Heavy-metal-associated domain-containing protein</fullName>
    </submittedName>
</protein>
<dbReference type="GO" id="GO:0046872">
    <property type="term" value="F:metal ion binding"/>
    <property type="evidence" value="ECO:0007669"/>
    <property type="project" value="InterPro"/>
</dbReference>
<comment type="caution">
    <text evidence="1">The sequence shown here is derived from an EMBL/GenBank/DDBJ whole genome shotgun (WGS) entry which is preliminary data.</text>
</comment>
<evidence type="ECO:0000313" key="2">
    <source>
        <dbReference type="Proteomes" id="UP000824229"/>
    </source>
</evidence>
<sequence length="133" mass="15509">MLGIKKQFIKSMIKLEIVGNTPGKLQVYVAQIKKVEDEYKQYEYYAENAMRLLKGVESLDVDYQKGVATIKYDPNIADVQKIYRWLQAIIDIGIDYYDELKSMWEGPGDETKKVEAIWQKMKPVLLVQLTKLK</sequence>
<dbReference type="SUPFAM" id="SSF55008">
    <property type="entry name" value="HMA, heavy metal-associated domain"/>
    <property type="match status" value="1"/>
</dbReference>
<dbReference type="EMBL" id="JAHLFQ010000245">
    <property type="protein sequence ID" value="MBU3805137.1"/>
    <property type="molecule type" value="Genomic_DNA"/>
</dbReference>
<reference evidence="1" key="1">
    <citation type="journal article" date="2021" name="PeerJ">
        <title>Extensive microbial diversity within the chicken gut microbiome revealed by metagenomics and culture.</title>
        <authorList>
            <person name="Gilroy R."/>
            <person name="Ravi A."/>
            <person name="Getino M."/>
            <person name="Pursley I."/>
            <person name="Horton D.L."/>
            <person name="Alikhan N.F."/>
            <person name="Baker D."/>
            <person name="Gharbi K."/>
            <person name="Hall N."/>
            <person name="Watson M."/>
            <person name="Adriaenssens E.M."/>
            <person name="Foster-Nyarko E."/>
            <person name="Jarju S."/>
            <person name="Secka A."/>
            <person name="Antonio M."/>
            <person name="Oren A."/>
            <person name="Chaudhuri R.R."/>
            <person name="La Ragione R."/>
            <person name="Hildebrand F."/>
            <person name="Pallen M.J."/>
        </authorList>
    </citation>
    <scope>NUCLEOTIDE SEQUENCE</scope>
    <source>
        <strain evidence="1">B5-657</strain>
    </source>
</reference>
<dbReference type="CDD" id="cd00371">
    <property type="entry name" value="HMA"/>
    <property type="match status" value="1"/>
</dbReference>
<dbReference type="InterPro" id="IPR036163">
    <property type="entry name" value="HMA_dom_sf"/>
</dbReference>
<evidence type="ECO:0000313" key="1">
    <source>
        <dbReference type="EMBL" id="MBU3805137.1"/>
    </source>
</evidence>
<dbReference type="Gene3D" id="3.30.70.100">
    <property type="match status" value="1"/>
</dbReference>
<proteinExistence type="predicted"/>
<dbReference type="AlphaFoldDB" id="A0A9E2KEN9"/>
<dbReference type="Proteomes" id="UP000824229">
    <property type="component" value="Unassembled WGS sequence"/>
</dbReference>
<name>A0A9E2KEN9_9FIRM</name>